<dbReference type="Pfam" id="PF01554">
    <property type="entry name" value="MatE"/>
    <property type="match status" value="1"/>
</dbReference>
<proteinExistence type="inferred from homology"/>
<dbReference type="InterPro" id="IPR002528">
    <property type="entry name" value="MATE_fam"/>
</dbReference>
<protein>
    <submittedName>
        <fullName evidence="3">Uncharacterized protein</fullName>
    </submittedName>
</protein>
<reference evidence="3 4" key="1">
    <citation type="submission" date="2018-04" db="EMBL/GenBank/DDBJ databases">
        <authorList>
            <person name="Vogel A."/>
        </authorList>
    </citation>
    <scope>NUCLEOTIDE SEQUENCE [LARGE SCALE GENOMIC DNA]</scope>
</reference>
<evidence type="ECO:0000256" key="2">
    <source>
        <dbReference type="SAM" id="SignalP"/>
    </source>
</evidence>
<keyword evidence="2" id="KW-0732">Signal</keyword>
<dbReference type="Proteomes" id="UP000595140">
    <property type="component" value="Unassembled WGS sequence"/>
</dbReference>
<gene>
    <name evidence="3" type="ORF">CCAM_LOCUS39886</name>
</gene>
<dbReference type="AlphaFoldDB" id="A0A484NAN5"/>
<feature type="chain" id="PRO_5019840107" evidence="2">
    <location>
        <begin position="22"/>
        <end position="66"/>
    </location>
</feature>
<evidence type="ECO:0000313" key="3">
    <source>
        <dbReference type="EMBL" id="VFQ98110.1"/>
    </source>
</evidence>
<evidence type="ECO:0000256" key="1">
    <source>
        <dbReference type="ARBA" id="ARBA00010199"/>
    </source>
</evidence>
<sequence>MSICMNTSGLVWLFPFGLSAAISTGVSNELGANQSNATKLARKVVMITAFGVSLRTLWGHVSIPQA</sequence>
<dbReference type="GO" id="GO:0016020">
    <property type="term" value="C:membrane"/>
    <property type="evidence" value="ECO:0007669"/>
    <property type="project" value="InterPro"/>
</dbReference>
<dbReference type="EMBL" id="OOIL02006568">
    <property type="protein sequence ID" value="VFQ98110.1"/>
    <property type="molecule type" value="Genomic_DNA"/>
</dbReference>
<comment type="similarity">
    <text evidence="1">Belongs to the multi antimicrobial extrusion (MATE) (TC 2.A.66.1) family.</text>
</comment>
<accession>A0A484NAN5</accession>
<dbReference type="OrthoDB" id="1748420at2759"/>
<feature type="signal peptide" evidence="2">
    <location>
        <begin position="1"/>
        <end position="21"/>
    </location>
</feature>
<dbReference type="GO" id="GO:0015297">
    <property type="term" value="F:antiporter activity"/>
    <property type="evidence" value="ECO:0007669"/>
    <property type="project" value="InterPro"/>
</dbReference>
<evidence type="ECO:0000313" key="4">
    <source>
        <dbReference type="Proteomes" id="UP000595140"/>
    </source>
</evidence>
<dbReference type="GO" id="GO:0042910">
    <property type="term" value="F:xenobiotic transmembrane transporter activity"/>
    <property type="evidence" value="ECO:0007669"/>
    <property type="project" value="InterPro"/>
</dbReference>
<organism evidence="3 4">
    <name type="scientific">Cuscuta campestris</name>
    <dbReference type="NCBI Taxonomy" id="132261"/>
    <lineage>
        <taxon>Eukaryota</taxon>
        <taxon>Viridiplantae</taxon>
        <taxon>Streptophyta</taxon>
        <taxon>Embryophyta</taxon>
        <taxon>Tracheophyta</taxon>
        <taxon>Spermatophyta</taxon>
        <taxon>Magnoliopsida</taxon>
        <taxon>eudicotyledons</taxon>
        <taxon>Gunneridae</taxon>
        <taxon>Pentapetalae</taxon>
        <taxon>asterids</taxon>
        <taxon>lamiids</taxon>
        <taxon>Solanales</taxon>
        <taxon>Convolvulaceae</taxon>
        <taxon>Cuscuteae</taxon>
        <taxon>Cuscuta</taxon>
        <taxon>Cuscuta subgen. Grammica</taxon>
        <taxon>Cuscuta sect. Cleistogrammica</taxon>
    </lineage>
</organism>
<name>A0A484NAN5_9ASTE</name>
<keyword evidence="4" id="KW-1185">Reference proteome</keyword>